<dbReference type="PROSITE" id="PS50928">
    <property type="entry name" value="ABC_TM1"/>
    <property type="match status" value="1"/>
</dbReference>
<evidence type="ECO:0000313" key="11">
    <source>
        <dbReference type="Proteomes" id="UP000033618"/>
    </source>
</evidence>
<dbReference type="CDD" id="cd06261">
    <property type="entry name" value="TM_PBP2"/>
    <property type="match status" value="1"/>
</dbReference>
<dbReference type="STRING" id="28092.WM40_24320"/>
<dbReference type="Proteomes" id="UP000033618">
    <property type="component" value="Unassembled WGS sequence"/>
</dbReference>
<dbReference type="AlphaFoldDB" id="A0A0F5JTT7"/>
<keyword evidence="5 8" id="KW-0812">Transmembrane</keyword>
<feature type="transmembrane region" description="Helical" evidence="8">
    <location>
        <begin position="349"/>
        <end position="367"/>
    </location>
</feature>
<feature type="domain" description="ABC transmembrane type-1" evidence="9">
    <location>
        <begin position="161"/>
        <end position="367"/>
    </location>
</feature>
<evidence type="ECO:0000256" key="4">
    <source>
        <dbReference type="ARBA" id="ARBA00022475"/>
    </source>
</evidence>
<evidence type="ECO:0000256" key="7">
    <source>
        <dbReference type="ARBA" id="ARBA00023136"/>
    </source>
</evidence>
<evidence type="ECO:0000256" key="5">
    <source>
        <dbReference type="ARBA" id="ARBA00022692"/>
    </source>
</evidence>
<keyword evidence="3 8" id="KW-0813">Transport</keyword>
<protein>
    <submittedName>
        <fullName evidence="10">ABC transporter permease</fullName>
    </submittedName>
</protein>
<sequence>MLPLAVFLCVFFVLPLYHVLKTAVYNDAVKVGMPRTSAAIAAWDGKSAVPDAVRRALLADTAWGEDNREQFGGAVRQLNADHPGFRSLMSKTQRMSGSGASAPALDDIDARWADLTYWRTIKRDAHVLTDANLLAAIDMHRDADGHIVSLPEGISANRAIIWRTFLVSFVVTLVCVVLGVPYGIIAAATTGWRRRLMLTMVLIPLWTSLLVRSAAWVVILQQHGVVNDFLITMGAITKPLQLIYNRTGVLLAMSQVLLPFMVLPVFSAARAVPPNLMRAASSLGARPVSAFVRVLLPLILSGIVSGALLVFMSAIGYYITPTLVGSASDQMISSVIAFYATGTADWGRAAALSVILLAVTMVFYAGYVKVSKANALMGE</sequence>
<dbReference type="PANTHER" id="PTHR42929">
    <property type="entry name" value="INNER MEMBRANE ABC TRANSPORTER PERMEASE PROTEIN YDCU-RELATED-RELATED"/>
    <property type="match status" value="1"/>
</dbReference>
<dbReference type="EMBL" id="LAQU01000055">
    <property type="protein sequence ID" value="KKB61253.1"/>
    <property type="molecule type" value="Genomic_DNA"/>
</dbReference>
<dbReference type="PATRIC" id="fig|28092.6.peg.5716"/>
<dbReference type="OrthoDB" id="9808619at2"/>
<dbReference type="InterPro" id="IPR035906">
    <property type="entry name" value="MetI-like_sf"/>
</dbReference>
<keyword evidence="11" id="KW-1185">Reference proteome</keyword>
<evidence type="ECO:0000313" key="10">
    <source>
        <dbReference type="EMBL" id="KKB61253.1"/>
    </source>
</evidence>
<feature type="transmembrane region" description="Helical" evidence="8">
    <location>
        <begin position="290"/>
        <end position="319"/>
    </location>
</feature>
<dbReference type="Pfam" id="PF00528">
    <property type="entry name" value="BPD_transp_1"/>
    <property type="match status" value="1"/>
</dbReference>
<evidence type="ECO:0000256" key="2">
    <source>
        <dbReference type="ARBA" id="ARBA00007069"/>
    </source>
</evidence>
<comment type="caution">
    <text evidence="10">The sequence shown here is derived from an EMBL/GenBank/DDBJ whole genome shotgun (WGS) entry which is preliminary data.</text>
</comment>
<dbReference type="GO" id="GO:0005886">
    <property type="term" value="C:plasma membrane"/>
    <property type="evidence" value="ECO:0007669"/>
    <property type="project" value="UniProtKB-SubCell"/>
</dbReference>
<keyword evidence="6 8" id="KW-1133">Transmembrane helix</keyword>
<keyword evidence="4" id="KW-1003">Cell membrane</keyword>
<dbReference type="PANTHER" id="PTHR42929:SF5">
    <property type="entry name" value="ABC TRANSPORTER PERMEASE PROTEIN"/>
    <property type="match status" value="1"/>
</dbReference>
<accession>A0A0F5JTT7</accession>
<dbReference type="Gene3D" id="1.10.3720.10">
    <property type="entry name" value="MetI-like"/>
    <property type="match status" value="1"/>
</dbReference>
<evidence type="ECO:0000259" key="9">
    <source>
        <dbReference type="PROSITE" id="PS50928"/>
    </source>
</evidence>
<evidence type="ECO:0000256" key="8">
    <source>
        <dbReference type="RuleBase" id="RU363032"/>
    </source>
</evidence>
<feature type="transmembrane region" description="Helical" evidence="8">
    <location>
        <begin position="160"/>
        <end position="184"/>
    </location>
</feature>
<evidence type="ECO:0000256" key="6">
    <source>
        <dbReference type="ARBA" id="ARBA00022989"/>
    </source>
</evidence>
<dbReference type="InterPro" id="IPR000515">
    <property type="entry name" value="MetI-like"/>
</dbReference>
<feature type="transmembrane region" description="Helical" evidence="8">
    <location>
        <begin position="196"/>
        <end position="219"/>
    </location>
</feature>
<dbReference type="GO" id="GO:0055085">
    <property type="term" value="P:transmembrane transport"/>
    <property type="evidence" value="ECO:0007669"/>
    <property type="project" value="InterPro"/>
</dbReference>
<comment type="subcellular location">
    <subcellularLocation>
        <location evidence="1 8">Cell membrane</location>
        <topology evidence="1 8">Multi-pass membrane protein</topology>
    </subcellularLocation>
</comment>
<dbReference type="SUPFAM" id="SSF161098">
    <property type="entry name" value="MetI-like"/>
    <property type="match status" value="1"/>
</dbReference>
<name>A0A0F5JTT7_9BURK</name>
<evidence type="ECO:0000256" key="3">
    <source>
        <dbReference type="ARBA" id="ARBA00022448"/>
    </source>
</evidence>
<evidence type="ECO:0000256" key="1">
    <source>
        <dbReference type="ARBA" id="ARBA00004651"/>
    </source>
</evidence>
<proteinExistence type="inferred from homology"/>
<gene>
    <name evidence="10" type="ORF">WM40_24320</name>
</gene>
<reference evidence="10 11" key="1">
    <citation type="submission" date="2015-03" db="EMBL/GenBank/DDBJ databases">
        <title>Draft Genome Sequence of Burkholderia andropogonis type strain ICMP2807, isolated from Sorghum bicolor.</title>
        <authorList>
            <person name="Lopes-Santos L."/>
            <person name="Castro D.B."/>
            <person name="Ottoboni L.M."/>
            <person name="Park D."/>
            <person name="Weirc B.S."/>
            <person name="Destefano S.A."/>
        </authorList>
    </citation>
    <scope>NUCLEOTIDE SEQUENCE [LARGE SCALE GENOMIC DNA]</scope>
    <source>
        <strain evidence="10 11">ICMP2807</strain>
    </source>
</reference>
<feature type="transmembrane region" description="Helical" evidence="8">
    <location>
        <begin position="249"/>
        <end position="269"/>
    </location>
</feature>
<organism evidence="10 11">
    <name type="scientific">Robbsia andropogonis</name>
    <dbReference type="NCBI Taxonomy" id="28092"/>
    <lineage>
        <taxon>Bacteria</taxon>
        <taxon>Pseudomonadati</taxon>
        <taxon>Pseudomonadota</taxon>
        <taxon>Betaproteobacteria</taxon>
        <taxon>Burkholderiales</taxon>
        <taxon>Burkholderiaceae</taxon>
        <taxon>Robbsia</taxon>
    </lineage>
</organism>
<comment type="similarity">
    <text evidence="2">Belongs to the binding-protein-dependent transport system permease family. CysTW subfamily.</text>
</comment>
<keyword evidence="7 8" id="KW-0472">Membrane</keyword>